<evidence type="ECO:0000256" key="2">
    <source>
        <dbReference type="SAM" id="MobiDB-lite"/>
    </source>
</evidence>
<accession>A0AB38ZK09</accession>
<dbReference type="Pfam" id="PF02122">
    <property type="entry name" value="Peptidase_S39"/>
    <property type="match status" value="1"/>
</dbReference>
<dbReference type="SUPFAM" id="SSF50494">
    <property type="entry name" value="Trypsin-like serine proteases"/>
    <property type="match status" value="1"/>
</dbReference>
<evidence type="ECO:0000256" key="1">
    <source>
        <dbReference type="ARBA" id="ARBA00022801"/>
    </source>
</evidence>
<dbReference type="EMBL" id="PP272666">
    <property type="protein sequence ID" value="WZI33391.1"/>
    <property type="molecule type" value="Viral_cRNA"/>
</dbReference>
<dbReference type="GO" id="GO:0016032">
    <property type="term" value="P:viral process"/>
    <property type="evidence" value="ECO:0007669"/>
    <property type="project" value="InterPro"/>
</dbReference>
<evidence type="ECO:0000259" key="4">
    <source>
        <dbReference type="Pfam" id="PF02122"/>
    </source>
</evidence>
<dbReference type="GO" id="GO:0016020">
    <property type="term" value="C:membrane"/>
    <property type="evidence" value="ECO:0007669"/>
    <property type="project" value="InterPro"/>
</dbReference>
<proteinExistence type="predicted"/>
<protein>
    <recommendedName>
        <fullName evidence="4">Peptidase S39 domain-containing protein</fullName>
    </recommendedName>
</protein>
<feature type="compositionally biased region" description="Polar residues" evidence="2">
    <location>
        <begin position="442"/>
        <end position="465"/>
    </location>
</feature>
<feature type="compositionally biased region" description="Basic residues" evidence="2">
    <location>
        <begin position="466"/>
        <end position="475"/>
    </location>
</feature>
<feature type="region of interest" description="Disordered" evidence="2">
    <location>
        <begin position="405"/>
        <end position="503"/>
    </location>
</feature>
<sequence>MIEAVIYAVILLFFFGWKMLYDIFYKFVDWFRKGSCIDFLREHGGSVVLWIIGIRLSYIIVSDSVNFLVYMMQLKDDFMCWEPTLMLKRITWDPTTTMAIIPPYNSVFWNILMFMMQIAQWCRLSTLSVLYHAQQPGSGFSIAPQPTTQVRIKTITLKGEVAYGVGVAIKWSGRVFIVTAKHILRNAVLIQAGKDGFWTDLPTTWRTIHNDGVAWEVEASLTSKLGVKLASVGEIIGQMAVTTVSTDLKQSSGIIYKLDRVVCYTGSTEPGFSGAPYLAGSRVYGIHIGESNGKNIGFNLYDAISRIDSPEITEESKLGAVGTETKAVHKDYYTSGRYAPVKVSKSETSTIAKALARDTLAGVDDWADVDAGAWKFGGCYEQRMTTLESKVDNMIDLVTRNIGKAVPEEQSTGSSQIKGTDFQQGPQSTTVTHQARRAPMNGSINVPNSSLSVKPKNSSQSPLSKSQKRRLLQKSKLRDLEMQLKHTQSMGNQALGQQQKLAP</sequence>
<reference evidence="5" key="2">
    <citation type="submission" date="2024-01" db="EMBL/GenBank/DDBJ databases">
        <authorList>
            <person name="Zhang X.-A."/>
            <person name="Zhang J.-T."/>
            <person name="Hu Z.-Y."/>
            <person name="Liu W."/>
        </authorList>
    </citation>
    <scope>NUCLEOTIDE SEQUENCE</scope>
    <source>
        <strain evidence="5">Ribo_11</strain>
    </source>
</reference>
<dbReference type="GO" id="GO:0004252">
    <property type="term" value="F:serine-type endopeptidase activity"/>
    <property type="evidence" value="ECO:0007669"/>
    <property type="project" value="InterPro"/>
</dbReference>
<keyword evidence="3" id="KW-1133">Transmembrane helix</keyword>
<dbReference type="InterPro" id="IPR000382">
    <property type="entry name" value="Peptidase_S39B_luteovirus"/>
</dbReference>
<evidence type="ECO:0000313" key="5">
    <source>
        <dbReference type="EMBL" id="WZI33391.1"/>
    </source>
</evidence>
<keyword evidence="1" id="KW-0378">Hydrolase</keyword>
<feature type="compositionally biased region" description="Polar residues" evidence="2">
    <location>
        <begin position="409"/>
        <end position="433"/>
    </location>
</feature>
<evidence type="ECO:0000256" key="3">
    <source>
        <dbReference type="SAM" id="Phobius"/>
    </source>
</evidence>
<organism evidence="5">
    <name type="scientific">Crocidura shantungensis ribovirus 16</name>
    <dbReference type="NCBI Taxonomy" id="3139536"/>
    <lineage>
        <taxon>Viruses</taxon>
        <taxon>Riboviria</taxon>
    </lineage>
</organism>
<feature type="domain" description="Peptidase S39" evidence="4">
    <location>
        <begin position="265"/>
        <end position="313"/>
    </location>
</feature>
<dbReference type="Gene3D" id="2.40.10.10">
    <property type="entry name" value="Trypsin-like serine proteases"/>
    <property type="match status" value="2"/>
</dbReference>
<feature type="transmembrane region" description="Helical" evidence="3">
    <location>
        <begin position="6"/>
        <end position="27"/>
    </location>
</feature>
<keyword evidence="3" id="KW-0812">Transmembrane</keyword>
<feature type="transmembrane region" description="Helical" evidence="3">
    <location>
        <begin position="47"/>
        <end position="72"/>
    </location>
</feature>
<keyword evidence="3" id="KW-0472">Membrane</keyword>
<dbReference type="InterPro" id="IPR043504">
    <property type="entry name" value="Peptidase_S1_PA_chymotrypsin"/>
</dbReference>
<name>A0AB38ZK09_9VIRU</name>
<reference evidence="5" key="1">
    <citation type="journal article" date="2024" name="NPJ Biofilms Microbiomes">
        <title>Decoding the RNA viromes in shrew lungs along the eastern coast of China.</title>
        <authorList>
            <person name="Zhang J.T."/>
            <person name="Hu Z.Y."/>
            <person name="Tang F."/>
            <person name="Liu Y.T."/>
            <person name="Tan W.L."/>
            <person name="Ma X.F."/>
            <person name="Zhang Y.F."/>
            <person name="Si G.Q."/>
            <person name="Zhang L."/>
            <person name="Zhang M.Q."/>
            <person name="Peng C."/>
            <person name="Fu B.K."/>
            <person name="Fang L.Q."/>
            <person name="Zhang X.A."/>
            <person name="Liu W."/>
        </authorList>
    </citation>
    <scope>NUCLEOTIDE SEQUENCE</scope>
    <source>
        <strain evidence="5">Ribo_11</strain>
    </source>
</reference>
<dbReference type="InterPro" id="IPR009003">
    <property type="entry name" value="Peptidase_S1_PA"/>
</dbReference>
<feature type="compositionally biased region" description="Polar residues" evidence="2">
    <location>
        <begin position="485"/>
        <end position="503"/>
    </location>
</feature>